<dbReference type="GeneID" id="67183845"/>
<dbReference type="EMBL" id="CP002209">
    <property type="protein sequence ID" value="ADN77835.1"/>
    <property type="molecule type" value="Genomic_DNA"/>
</dbReference>
<dbReference type="STRING" id="550540.Fbal_3639"/>
<evidence type="ECO:0000313" key="5">
    <source>
        <dbReference type="EMBL" id="ADN77835.1"/>
    </source>
</evidence>
<dbReference type="KEGG" id="fbl:Fbal_3639"/>
<gene>
    <name evidence="5" type="ordered locus">Fbal_3639</name>
</gene>
<keyword evidence="3" id="KW-0067">ATP-binding</keyword>
<dbReference type="InterPro" id="IPR051782">
    <property type="entry name" value="ABC_Transporter_VariousFunc"/>
</dbReference>
<dbReference type="InterPro" id="IPR003593">
    <property type="entry name" value="AAA+_ATPase"/>
</dbReference>
<dbReference type="Gene3D" id="3.40.50.300">
    <property type="entry name" value="P-loop containing nucleotide triphosphate hydrolases"/>
    <property type="match status" value="1"/>
</dbReference>
<dbReference type="Pfam" id="PF00005">
    <property type="entry name" value="ABC_tran"/>
    <property type="match status" value="1"/>
</dbReference>
<reference evidence="5 6" key="1">
    <citation type="journal article" date="2010" name="Stand. Genomic Sci.">
        <title>Complete genome sequence of Ferrimonas balearica type strain (PAT).</title>
        <authorList>
            <person name="Nolan M."/>
            <person name="Sikorski J."/>
            <person name="Davenport K."/>
            <person name="Lucas S."/>
            <person name="Glavina Del Rio T."/>
            <person name="Tice H."/>
            <person name="Cheng J."/>
            <person name="Goodwin L."/>
            <person name="Pitluck S."/>
            <person name="Liolios K."/>
            <person name="Ivanova N."/>
            <person name="Mavromatis K."/>
            <person name="Ovchinnikova G."/>
            <person name="Pati A."/>
            <person name="Chen A."/>
            <person name="Palaniappan K."/>
            <person name="Land M."/>
            <person name="Hauser L."/>
            <person name="Chang Y."/>
            <person name="Jeffries C."/>
            <person name="Tapia R."/>
            <person name="Brettin T."/>
            <person name="Detter J."/>
            <person name="Han C."/>
            <person name="Yasawong M."/>
            <person name="Rohde M."/>
            <person name="Tindall B."/>
            <person name="Goker M."/>
            <person name="Woyke T."/>
            <person name="Bristow J."/>
            <person name="Eisen J."/>
            <person name="Markowitz V."/>
            <person name="Hugenholtz P."/>
            <person name="Kyrpides N."/>
            <person name="Klenk H."/>
            <person name="Lapidus A."/>
        </authorList>
    </citation>
    <scope>NUCLEOTIDE SEQUENCE [LARGE SCALE GENOMIC DNA]</scope>
    <source>
        <strain evidence="6">DSM 9799 / CCM 4581 / KCTC 23876 / PAT</strain>
    </source>
</reference>
<dbReference type="GO" id="GO:0016887">
    <property type="term" value="F:ATP hydrolysis activity"/>
    <property type="evidence" value="ECO:0007669"/>
    <property type="project" value="InterPro"/>
</dbReference>
<evidence type="ECO:0000313" key="6">
    <source>
        <dbReference type="Proteomes" id="UP000006683"/>
    </source>
</evidence>
<evidence type="ECO:0000259" key="4">
    <source>
        <dbReference type="PROSITE" id="PS50893"/>
    </source>
</evidence>
<dbReference type="InterPro" id="IPR027417">
    <property type="entry name" value="P-loop_NTPase"/>
</dbReference>
<dbReference type="eggNOG" id="COG1131">
    <property type="taxonomic scope" value="Bacteria"/>
</dbReference>
<dbReference type="HOGENOM" id="CLU_000604_1_2_6"/>
<dbReference type="GO" id="GO:0005524">
    <property type="term" value="F:ATP binding"/>
    <property type="evidence" value="ECO:0007669"/>
    <property type="project" value="UniProtKB-KW"/>
</dbReference>
<dbReference type="Proteomes" id="UP000006683">
    <property type="component" value="Chromosome"/>
</dbReference>
<dbReference type="RefSeq" id="WP_013347140.1">
    <property type="nucleotide sequence ID" value="NC_014541.1"/>
</dbReference>
<feature type="domain" description="ABC transporter" evidence="4">
    <location>
        <begin position="2"/>
        <end position="189"/>
    </location>
</feature>
<organism evidence="5 6">
    <name type="scientific">Ferrimonas balearica (strain DSM 9799 / CCM 4581 / KCTC 23876 / PAT)</name>
    <dbReference type="NCBI Taxonomy" id="550540"/>
    <lineage>
        <taxon>Bacteria</taxon>
        <taxon>Pseudomonadati</taxon>
        <taxon>Pseudomonadota</taxon>
        <taxon>Gammaproteobacteria</taxon>
        <taxon>Alteromonadales</taxon>
        <taxon>Ferrimonadaceae</taxon>
        <taxon>Ferrimonas</taxon>
    </lineage>
</organism>
<evidence type="ECO:0000256" key="3">
    <source>
        <dbReference type="ARBA" id="ARBA00022840"/>
    </source>
</evidence>
<keyword evidence="2" id="KW-0547">Nucleotide-binding</keyword>
<dbReference type="OrthoDB" id="5945851at2"/>
<keyword evidence="6" id="KW-1185">Reference proteome</keyword>
<sequence>MIKVENLLYSIGSNTIIKNLSLEFGHGDTLVTGPNGCGKTTLLMIICGLINPTRGSVTVDKAFQSGTQTFSLSTEAITPPQNFTASQLLSLFNRYNHVDAERQCELIDKTEMCQFLNFNIGELSTGSKKKLSLITAISKRSKILLLDEPFNGLDNESLLVFESTLSDDTRGKIIVDHNNKLKINNTFHLG</sequence>
<dbReference type="PANTHER" id="PTHR42939:SF1">
    <property type="entry name" value="ABC TRANSPORTER ATP-BINDING PROTEIN ALBC-RELATED"/>
    <property type="match status" value="1"/>
</dbReference>
<name>E1SPL8_FERBD</name>
<protein>
    <submittedName>
        <fullName evidence="5">ABC transporter related protein</fullName>
    </submittedName>
</protein>
<dbReference type="SUPFAM" id="SSF52540">
    <property type="entry name" value="P-loop containing nucleoside triphosphate hydrolases"/>
    <property type="match status" value="1"/>
</dbReference>
<keyword evidence="1" id="KW-0813">Transport</keyword>
<dbReference type="PROSITE" id="PS50893">
    <property type="entry name" value="ABC_TRANSPORTER_2"/>
    <property type="match status" value="1"/>
</dbReference>
<dbReference type="PANTHER" id="PTHR42939">
    <property type="entry name" value="ABC TRANSPORTER ATP-BINDING PROTEIN ALBC-RELATED"/>
    <property type="match status" value="1"/>
</dbReference>
<accession>E1SPL8</accession>
<proteinExistence type="predicted"/>
<evidence type="ECO:0000256" key="1">
    <source>
        <dbReference type="ARBA" id="ARBA00022448"/>
    </source>
</evidence>
<dbReference type="AlphaFoldDB" id="E1SPL8"/>
<dbReference type="SMART" id="SM00382">
    <property type="entry name" value="AAA"/>
    <property type="match status" value="1"/>
</dbReference>
<dbReference type="InterPro" id="IPR003439">
    <property type="entry name" value="ABC_transporter-like_ATP-bd"/>
</dbReference>
<evidence type="ECO:0000256" key="2">
    <source>
        <dbReference type="ARBA" id="ARBA00022741"/>
    </source>
</evidence>